<keyword evidence="5 6" id="KW-0456">Lyase</keyword>
<evidence type="ECO:0000256" key="1">
    <source>
        <dbReference type="ARBA" id="ARBA00022741"/>
    </source>
</evidence>
<comment type="similarity">
    <text evidence="6">Belongs to the NnrD/CARKD family.</text>
</comment>
<dbReference type="Pfam" id="PF01256">
    <property type="entry name" value="Carb_kinase"/>
    <property type="match status" value="1"/>
</dbReference>
<dbReference type="GO" id="GO:0046496">
    <property type="term" value="P:nicotinamide nucleotide metabolic process"/>
    <property type="evidence" value="ECO:0007669"/>
    <property type="project" value="UniProtKB-UniRule"/>
</dbReference>
<dbReference type="GO" id="GO:0110051">
    <property type="term" value="P:metabolite repair"/>
    <property type="evidence" value="ECO:0007669"/>
    <property type="project" value="TreeGrafter"/>
</dbReference>
<feature type="binding site" evidence="6">
    <location>
        <position position="41"/>
    </location>
    <ligand>
        <name>(6S)-NADPHX</name>
        <dbReference type="ChEBI" id="CHEBI:64076"/>
    </ligand>
</feature>
<dbReference type="SUPFAM" id="SSF53613">
    <property type="entry name" value="Ribokinase-like"/>
    <property type="match status" value="1"/>
</dbReference>
<evidence type="ECO:0000256" key="6">
    <source>
        <dbReference type="HAMAP-Rule" id="MF_01965"/>
    </source>
</evidence>
<feature type="binding site" evidence="6">
    <location>
        <position position="149"/>
    </location>
    <ligand>
        <name>(6S)-NADPHX</name>
        <dbReference type="ChEBI" id="CHEBI:64076"/>
    </ligand>
</feature>
<evidence type="ECO:0000256" key="2">
    <source>
        <dbReference type="ARBA" id="ARBA00022840"/>
    </source>
</evidence>
<accession>A0A520MNF5</accession>
<evidence type="ECO:0000256" key="4">
    <source>
        <dbReference type="ARBA" id="ARBA00023027"/>
    </source>
</evidence>
<dbReference type="CDD" id="cd01171">
    <property type="entry name" value="YXKO-related"/>
    <property type="match status" value="1"/>
</dbReference>
<dbReference type="InterPro" id="IPR017953">
    <property type="entry name" value="Carbohydrate_kinase_pred_CS"/>
</dbReference>
<dbReference type="PANTHER" id="PTHR12592:SF0">
    <property type="entry name" value="ATP-DEPENDENT (S)-NAD(P)H-HYDRATE DEHYDRATASE"/>
    <property type="match status" value="1"/>
</dbReference>
<dbReference type="NCBIfam" id="TIGR00196">
    <property type="entry name" value="yjeF_cterm"/>
    <property type="match status" value="1"/>
</dbReference>
<comment type="function">
    <text evidence="6">Catalyzes the dehydration of the S-form of NAD(P)HX at the expense of ADP, which is converted to AMP. Together with NAD(P)HX epimerase, which catalyzes the epimerization of the S- and R-forms, the enzyme allows the repair of both epimers of NAD(P)HX, a damaged form of NAD(P)H that is a result of enzymatic or heat-dependent hydration.</text>
</comment>
<dbReference type="EC" id="4.2.1.136" evidence="6"/>
<evidence type="ECO:0000259" key="7">
    <source>
        <dbReference type="PROSITE" id="PS51383"/>
    </source>
</evidence>
<feature type="binding site" evidence="6">
    <location>
        <begin position="187"/>
        <end position="191"/>
    </location>
    <ligand>
        <name>AMP</name>
        <dbReference type="ChEBI" id="CHEBI:456215"/>
    </ligand>
</feature>
<evidence type="ECO:0000256" key="3">
    <source>
        <dbReference type="ARBA" id="ARBA00022857"/>
    </source>
</evidence>
<dbReference type="PANTHER" id="PTHR12592">
    <property type="entry name" value="ATP-DEPENDENT (S)-NAD(P)H-HYDRATE DEHYDRATASE FAMILY MEMBER"/>
    <property type="match status" value="1"/>
</dbReference>
<evidence type="ECO:0000313" key="8">
    <source>
        <dbReference type="EMBL" id="RZO22751.1"/>
    </source>
</evidence>
<keyword evidence="2 6" id="KW-0067">ATP-binding</keyword>
<organism evidence="8 9">
    <name type="scientific">SAR86 cluster bacterium</name>
    <dbReference type="NCBI Taxonomy" id="2030880"/>
    <lineage>
        <taxon>Bacteria</taxon>
        <taxon>Pseudomonadati</taxon>
        <taxon>Pseudomonadota</taxon>
        <taxon>Gammaproteobacteria</taxon>
        <taxon>SAR86 cluster</taxon>
    </lineage>
</organism>
<dbReference type="GO" id="GO:0005524">
    <property type="term" value="F:ATP binding"/>
    <property type="evidence" value="ECO:0007669"/>
    <property type="project" value="UniProtKB-KW"/>
</dbReference>
<keyword evidence="1 6" id="KW-0547">Nucleotide-binding</keyword>
<feature type="binding site" evidence="6">
    <location>
        <position position="218"/>
    </location>
    <ligand>
        <name>(6S)-NADPHX</name>
        <dbReference type="ChEBI" id="CHEBI:64076"/>
    </ligand>
</feature>
<name>A0A520MNF5_9GAMM</name>
<comment type="cofactor">
    <cofactor evidence="6">
        <name>Mg(2+)</name>
        <dbReference type="ChEBI" id="CHEBI:18420"/>
    </cofactor>
</comment>
<comment type="caution">
    <text evidence="8">The sequence shown here is derived from an EMBL/GenBank/DDBJ whole genome shotgun (WGS) entry which is preliminary data.</text>
</comment>
<sequence length="276" mass="29043">MALKFNFESLDNKLPKRDINSHKGNNGRVLIVAGSEGMGGAGILASEASLFSGSGLVSLFTHKSNVSASLERNPEIMVLGIDDCIEYSNNLDVLLIGPGLGSDKWSKLMSKYLDQVNKNICLVVDAGGLSFLKSTPLVLECKSTILTPHPGEAANLLDTTVEAIQGDRENSAKKIAEKYGVSAVILKGHKTVVFLSATDRTFVSDIGGPELASAGTGDVLAGILSALLAQNMNLEDACLLAVAVHSKAGINFKEDIGEIGLNASALIPLIRKLLNQ</sequence>
<feature type="domain" description="YjeF C-terminal" evidence="7">
    <location>
        <begin position="6"/>
        <end position="276"/>
    </location>
</feature>
<gene>
    <name evidence="6" type="primary">nnrD</name>
    <name evidence="8" type="ORF">EVA96_00975</name>
</gene>
<dbReference type="GO" id="GO:0052855">
    <property type="term" value="F:ADP-dependent NAD(P)H-hydrate dehydratase activity"/>
    <property type="evidence" value="ECO:0007669"/>
    <property type="project" value="UniProtKB-UniRule"/>
</dbReference>
<evidence type="ECO:0000313" key="9">
    <source>
        <dbReference type="Proteomes" id="UP000315782"/>
    </source>
</evidence>
<dbReference type="HAMAP" id="MF_01965">
    <property type="entry name" value="NADHX_dehydratase"/>
    <property type="match status" value="1"/>
</dbReference>
<proteinExistence type="inferred from homology"/>
<dbReference type="Gene3D" id="3.40.1190.20">
    <property type="match status" value="1"/>
</dbReference>
<keyword evidence="4 6" id="KW-0520">NAD</keyword>
<comment type="catalytic activity">
    <reaction evidence="6">
        <text>(6S)-NADHX + ADP = AMP + phosphate + NADH + H(+)</text>
        <dbReference type="Rhea" id="RHEA:32223"/>
        <dbReference type="ChEBI" id="CHEBI:15378"/>
        <dbReference type="ChEBI" id="CHEBI:43474"/>
        <dbReference type="ChEBI" id="CHEBI:57945"/>
        <dbReference type="ChEBI" id="CHEBI:64074"/>
        <dbReference type="ChEBI" id="CHEBI:456215"/>
        <dbReference type="ChEBI" id="CHEBI:456216"/>
        <dbReference type="EC" id="4.2.1.136"/>
    </reaction>
</comment>
<keyword evidence="3 6" id="KW-0521">NADP</keyword>
<dbReference type="PROSITE" id="PS51383">
    <property type="entry name" value="YJEF_C_3"/>
    <property type="match status" value="1"/>
</dbReference>
<protein>
    <recommendedName>
        <fullName evidence="6">ADP-dependent (S)-NAD(P)H-hydrate dehydratase</fullName>
        <ecNumber evidence="6">4.2.1.136</ecNumber>
    </recommendedName>
    <alternativeName>
        <fullName evidence="6">ADP-dependent NAD(P)HX dehydratase</fullName>
    </alternativeName>
</protein>
<comment type="catalytic activity">
    <reaction evidence="6">
        <text>(6S)-NADPHX + ADP = AMP + phosphate + NADPH + H(+)</text>
        <dbReference type="Rhea" id="RHEA:32235"/>
        <dbReference type="ChEBI" id="CHEBI:15378"/>
        <dbReference type="ChEBI" id="CHEBI:43474"/>
        <dbReference type="ChEBI" id="CHEBI:57783"/>
        <dbReference type="ChEBI" id="CHEBI:64076"/>
        <dbReference type="ChEBI" id="CHEBI:456215"/>
        <dbReference type="ChEBI" id="CHEBI:456216"/>
        <dbReference type="EC" id="4.2.1.136"/>
    </reaction>
</comment>
<dbReference type="InterPro" id="IPR000631">
    <property type="entry name" value="CARKD"/>
</dbReference>
<feature type="binding site" evidence="6">
    <location>
        <position position="99"/>
    </location>
    <ligand>
        <name>(6S)-NADPHX</name>
        <dbReference type="ChEBI" id="CHEBI:64076"/>
    </ligand>
</feature>
<feature type="binding site" evidence="6">
    <location>
        <position position="217"/>
    </location>
    <ligand>
        <name>AMP</name>
        <dbReference type="ChEBI" id="CHEBI:456215"/>
    </ligand>
</feature>
<dbReference type="GO" id="GO:0052856">
    <property type="term" value="F:NAD(P)HX epimerase activity"/>
    <property type="evidence" value="ECO:0007669"/>
    <property type="project" value="TreeGrafter"/>
</dbReference>
<dbReference type="AlphaFoldDB" id="A0A520MNF5"/>
<dbReference type="Proteomes" id="UP000315782">
    <property type="component" value="Unassembled WGS sequence"/>
</dbReference>
<comment type="subunit">
    <text evidence="6">Homotetramer.</text>
</comment>
<dbReference type="PROSITE" id="PS01050">
    <property type="entry name" value="YJEF_C_2"/>
    <property type="match status" value="1"/>
</dbReference>
<dbReference type="EMBL" id="SHBI01000002">
    <property type="protein sequence ID" value="RZO22751.1"/>
    <property type="molecule type" value="Genomic_DNA"/>
</dbReference>
<reference evidence="8 9" key="1">
    <citation type="submission" date="2019-02" db="EMBL/GenBank/DDBJ databases">
        <title>Prokaryotic population dynamics and viral predation in marine succession experiment using metagenomics: the confinement effect.</title>
        <authorList>
            <person name="Haro-Moreno J.M."/>
            <person name="Rodriguez-Valera F."/>
            <person name="Lopez-Perez M."/>
        </authorList>
    </citation>
    <scope>NUCLEOTIDE SEQUENCE [LARGE SCALE GENOMIC DNA]</scope>
    <source>
        <strain evidence="8">MED-G163</strain>
    </source>
</reference>
<evidence type="ECO:0000256" key="5">
    <source>
        <dbReference type="ARBA" id="ARBA00023239"/>
    </source>
</evidence>
<dbReference type="InterPro" id="IPR029056">
    <property type="entry name" value="Ribokinase-like"/>
</dbReference>